<evidence type="ECO:0000313" key="1">
    <source>
        <dbReference type="EMBL" id="CAL8120773.1"/>
    </source>
</evidence>
<organism evidence="1 2">
    <name type="scientific">Orchesella dallaii</name>
    <dbReference type="NCBI Taxonomy" id="48710"/>
    <lineage>
        <taxon>Eukaryota</taxon>
        <taxon>Metazoa</taxon>
        <taxon>Ecdysozoa</taxon>
        <taxon>Arthropoda</taxon>
        <taxon>Hexapoda</taxon>
        <taxon>Collembola</taxon>
        <taxon>Entomobryomorpha</taxon>
        <taxon>Entomobryoidea</taxon>
        <taxon>Orchesellidae</taxon>
        <taxon>Orchesellinae</taxon>
        <taxon>Orchesella</taxon>
    </lineage>
</organism>
<keyword evidence="2" id="KW-1185">Reference proteome</keyword>
<reference evidence="1 2" key="1">
    <citation type="submission" date="2024-08" db="EMBL/GenBank/DDBJ databases">
        <authorList>
            <person name="Cucini C."/>
            <person name="Frati F."/>
        </authorList>
    </citation>
    <scope>NUCLEOTIDE SEQUENCE [LARGE SCALE GENOMIC DNA]</scope>
</reference>
<proteinExistence type="predicted"/>
<dbReference type="EMBL" id="CAXLJM020000064">
    <property type="protein sequence ID" value="CAL8120773.1"/>
    <property type="molecule type" value="Genomic_DNA"/>
</dbReference>
<sequence>MGSNLIMASVAGPSKPKAAARKKKNGFYVFMEERKLAMEESLGSKLTMSNLSLVLSEDWTVTQHNIVFCSMVCSHMPERMIIAFRFIFCFRTCQRRRRRATHQRPKRTMRR</sequence>
<comment type="caution">
    <text evidence="1">The sequence shown here is derived from an EMBL/GenBank/DDBJ whole genome shotgun (WGS) entry which is preliminary data.</text>
</comment>
<gene>
    <name evidence="1" type="ORF">ODALV1_LOCUS19083</name>
</gene>
<evidence type="ECO:0000313" key="2">
    <source>
        <dbReference type="Proteomes" id="UP001642540"/>
    </source>
</evidence>
<accession>A0ABP1RCP9</accession>
<evidence type="ECO:0008006" key="3">
    <source>
        <dbReference type="Google" id="ProtNLM"/>
    </source>
</evidence>
<name>A0ABP1RCP9_9HEXA</name>
<dbReference type="Proteomes" id="UP001642540">
    <property type="component" value="Unassembled WGS sequence"/>
</dbReference>
<protein>
    <recommendedName>
        <fullName evidence="3">HMG box domain-containing protein</fullName>
    </recommendedName>
</protein>